<name>A0ABW8B5U8_9ACTN</name>
<dbReference type="RefSeq" id="WP_233648076.1">
    <property type="nucleotide sequence ID" value="NZ_JBITPR010000022.1"/>
</dbReference>
<sequence>MTLRQNRLGRSAVPVSELSFGAAGIGNLYTQVADDQAEQAVTAAWDAGVRYFDTAPHYGLGLSERRLGAALRFRPRDAYTLSTKVGRLLEPAAGDGTDLAAGFAVPATHRRVWDFSADGIRRCLTESLERLGLDRVDIAYLHDPDDHAGQALHEAYPALERLRDEGVLGAIGVGMNQAGPLTRYVRDTDVDAVLVAGRYSLLDQRALTDLLPLAARRGVAVVVGGIFNSGLLADPHPGARFDYAPAPHERLTRALDLRAVCERHAVPLRAAALRFPFGHPAVASVLVGARSAAEAKDAAALFHHRVPDALWAEFKERGLLAPHVPTPTREA</sequence>
<protein>
    <submittedName>
        <fullName evidence="2">Aldo/keto reductase</fullName>
    </submittedName>
</protein>
<proteinExistence type="predicted"/>
<organism evidence="2 3">
    <name type="scientific">Streptomyces salinarius</name>
    <dbReference type="NCBI Taxonomy" id="2762598"/>
    <lineage>
        <taxon>Bacteria</taxon>
        <taxon>Bacillati</taxon>
        <taxon>Actinomycetota</taxon>
        <taxon>Actinomycetes</taxon>
        <taxon>Kitasatosporales</taxon>
        <taxon>Streptomycetaceae</taxon>
        <taxon>Streptomyces</taxon>
    </lineage>
</organism>
<dbReference type="CDD" id="cd19152">
    <property type="entry name" value="AKR_AKR15A"/>
    <property type="match status" value="1"/>
</dbReference>
<evidence type="ECO:0000313" key="3">
    <source>
        <dbReference type="Proteomes" id="UP001614264"/>
    </source>
</evidence>
<dbReference type="PANTHER" id="PTHR42686">
    <property type="entry name" value="GH17980P-RELATED"/>
    <property type="match status" value="1"/>
</dbReference>
<gene>
    <name evidence="2" type="ORF">AB4829_07120</name>
</gene>
<feature type="domain" description="NADP-dependent oxidoreductase" evidence="1">
    <location>
        <begin position="17"/>
        <end position="315"/>
    </location>
</feature>
<dbReference type="Gene3D" id="3.20.20.100">
    <property type="entry name" value="NADP-dependent oxidoreductase domain"/>
    <property type="match status" value="1"/>
</dbReference>
<dbReference type="InterPro" id="IPR036812">
    <property type="entry name" value="NAD(P)_OxRdtase_dom_sf"/>
</dbReference>
<dbReference type="SUPFAM" id="SSF51430">
    <property type="entry name" value="NAD(P)-linked oxidoreductase"/>
    <property type="match status" value="1"/>
</dbReference>
<dbReference type="InterPro" id="IPR023210">
    <property type="entry name" value="NADP_OxRdtase_dom"/>
</dbReference>
<reference evidence="2 3" key="1">
    <citation type="submission" date="2024-07" db="EMBL/GenBank/DDBJ databases">
        <title>Whole genome sequencing of Prodigiosin pigment-producing Streptomyces salinarius isolated from rhizosphere soil of Arachis hypogaea.</title>
        <authorList>
            <person name="Vidhya A."/>
            <person name="Ramya S."/>
        </authorList>
    </citation>
    <scope>NUCLEOTIDE SEQUENCE [LARGE SCALE GENOMIC DNA]</scope>
    <source>
        <strain evidence="2 3">VRMG2420</strain>
    </source>
</reference>
<evidence type="ECO:0000313" key="2">
    <source>
        <dbReference type="EMBL" id="MFI7870364.1"/>
    </source>
</evidence>
<dbReference type="EMBL" id="JBITPR010000022">
    <property type="protein sequence ID" value="MFI7870364.1"/>
    <property type="molecule type" value="Genomic_DNA"/>
</dbReference>
<dbReference type="Proteomes" id="UP001614264">
    <property type="component" value="Unassembled WGS sequence"/>
</dbReference>
<dbReference type="Pfam" id="PF00248">
    <property type="entry name" value="Aldo_ket_red"/>
    <property type="match status" value="1"/>
</dbReference>
<keyword evidence="3" id="KW-1185">Reference proteome</keyword>
<dbReference type="InterPro" id="IPR020471">
    <property type="entry name" value="AKR"/>
</dbReference>
<dbReference type="PANTHER" id="PTHR42686:SF1">
    <property type="entry name" value="GH17980P-RELATED"/>
    <property type="match status" value="1"/>
</dbReference>
<comment type="caution">
    <text evidence="2">The sequence shown here is derived from an EMBL/GenBank/DDBJ whole genome shotgun (WGS) entry which is preliminary data.</text>
</comment>
<accession>A0ABW8B5U8</accession>
<evidence type="ECO:0000259" key="1">
    <source>
        <dbReference type="Pfam" id="PF00248"/>
    </source>
</evidence>